<evidence type="ECO:0000313" key="3">
    <source>
        <dbReference type="Proteomes" id="UP000275846"/>
    </source>
</evidence>
<feature type="region of interest" description="Disordered" evidence="1">
    <location>
        <begin position="112"/>
        <end position="161"/>
    </location>
</feature>
<dbReference type="WBParaSite" id="SSLN_0001236601-mRNA-1">
    <property type="protein sequence ID" value="SSLN_0001236601-mRNA-1"/>
    <property type="gene ID" value="SSLN_0001236601"/>
</dbReference>
<feature type="compositionally biased region" description="Polar residues" evidence="1">
    <location>
        <begin position="126"/>
        <end position="136"/>
    </location>
</feature>
<name>A0A183T618_SCHSO</name>
<reference evidence="2 3" key="2">
    <citation type="submission" date="2018-11" db="EMBL/GenBank/DDBJ databases">
        <authorList>
            <consortium name="Pathogen Informatics"/>
        </authorList>
    </citation>
    <scope>NUCLEOTIDE SEQUENCE [LARGE SCALE GENOMIC DNA]</scope>
    <source>
        <strain evidence="2 3">NST_G2</strain>
    </source>
</reference>
<evidence type="ECO:0000313" key="4">
    <source>
        <dbReference type="WBParaSite" id="SSLN_0001236601-mRNA-1"/>
    </source>
</evidence>
<gene>
    <name evidence="2" type="ORF">SSLN_LOCUS11916</name>
</gene>
<keyword evidence="3" id="KW-1185">Reference proteome</keyword>
<proteinExistence type="predicted"/>
<dbReference type="EMBL" id="UYSU01036890">
    <property type="protein sequence ID" value="VDL98301.1"/>
    <property type="molecule type" value="Genomic_DNA"/>
</dbReference>
<dbReference type="Proteomes" id="UP000275846">
    <property type="component" value="Unassembled WGS sequence"/>
</dbReference>
<sequence>MRESLRWKKNFRALAVWIRDRTLFWTETAENYFTTLAPHSLLSPDLNAHLLSAEHLDTLRLKFIQSLSLRSFRSNALEANDDVCSADDTDEGSRGRTFGATNLGFTEAEQMKTQKIAPRRPGRLPSTPSSISQAPTQMAEDASDTDVRGRPDRFGGAGESQAQATAIPTLCFSPPVPVSSSMPANNPPDATFLAVYWSPDTRLFLYELRKDSQDKLVSAFNYSAYISTCSFATLPAPHELLDNIWDQKRPRDQLLALVGLTSGIVEVFEVLTGSHLACVNSTSGPVRSLDVVYAPQQQFVHIIGTFFVSRDEEDEGCLEEVEFFQFALRLSAIGSIRRTAQSTVSVV</sequence>
<organism evidence="4">
    <name type="scientific">Schistocephalus solidus</name>
    <name type="common">Tapeworm</name>
    <dbReference type="NCBI Taxonomy" id="70667"/>
    <lineage>
        <taxon>Eukaryota</taxon>
        <taxon>Metazoa</taxon>
        <taxon>Spiralia</taxon>
        <taxon>Lophotrochozoa</taxon>
        <taxon>Platyhelminthes</taxon>
        <taxon>Cestoda</taxon>
        <taxon>Eucestoda</taxon>
        <taxon>Diphyllobothriidea</taxon>
        <taxon>Diphyllobothriidae</taxon>
        <taxon>Schistocephalus</taxon>
    </lineage>
</organism>
<accession>A0A183T618</accession>
<dbReference type="OrthoDB" id="10588343at2759"/>
<evidence type="ECO:0000313" key="2">
    <source>
        <dbReference type="EMBL" id="VDL98301.1"/>
    </source>
</evidence>
<protein>
    <submittedName>
        <fullName evidence="4">Guanine nucleotide-binding protein subunit beta-like protein</fullName>
    </submittedName>
</protein>
<dbReference type="AlphaFoldDB" id="A0A183T618"/>
<reference evidence="4" key="1">
    <citation type="submission" date="2016-06" db="UniProtKB">
        <authorList>
            <consortium name="WormBaseParasite"/>
        </authorList>
    </citation>
    <scope>IDENTIFICATION</scope>
</reference>
<evidence type="ECO:0000256" key="1">
    <source>
        <dbReference type="SAM" id="MobiDB-lite"/>
    </source>
</evidence>